<feature type="transmembrane region" description="Helical" evidence="1">
    <location>
        <begin position="14"/>
        <end position="35"/>
    </location>
</feature>
<proteinExistence type="predicted"/>
<dbReference type="InterPro" id="IPR012340">
    <property type="entry name" value="NA-bd_OB-fold"/>
</dbReference>
<accession>A0A6M0CM63</accession>
<feature type="transmembrane region" description="Helical" evidence="1">
    <location>
        <begin position="65"/>
        <end position="84"/>
    </location>
</feature>
<dbReference type="EMBL" id="JAABOQ010000003">
    <property type="protein sequence ID" value="NER17124.1"/>
    <property type="molecule type" value="Genomic_DNA"/>
</dbReference>
<comment type="caution">
    <text evidence="2">The sequence shown here is derived from an EMBL/GenBank/DDBJ whole genome shotgun (WGS) entry which is preliminary data.</text>
</comment>
<feature type="transmembrane region" description="Helical" evidence="1">
    <location>
        <begin position="90"/>
        <end position="111"/>
    </location>
</feature>
<organism evidence="2 3">
    <name type="scientific">Spongiivirga citrea</name>
    <dbReference type="NCBI Taxonomy" id="1481457"/>
    <lineage>
        <taxon>Bacteria</taxon>
        <taxon>Pseudomonadati</taxon>
        <taxon>Bacteroidota</taxon>
        <taxon>Flavobacteriia</taxon>
        <taxon>Flavobacteriales</taxon>
        <taxon>Flavobacteriaceae</taxon>
        <taxon>Spongiivirga</taxon>
    </lineage>
</organism>
<evidence type="ECO:0000313" key="3">
    <source>
        <dbReference type="Proteomes" id="UP000474296"/>
    </source>
</evidence>
<sequence length="189" mass="20663">MNTWFEALSGFEKIYWIVAGISSIIFVILLILTLIGGEVEDLGDVDTEIEGDTGIDFQFLSFKNLMGFFTLFGWSGIACIQNGAPQWITVIISVICGLLMMTAMAALFYYLGKMQSSGTLNLKNAINTEGEVYLTVGSNRSKMGKVQVKVQNGLRDLDALTDDESDLTQGTVIKVIDVTNTGILIVKQI</sequence>
<dbReference type="Gene3D" id="2.40.50.140">
    <property type="entry name" value="Nucleic acid-binding proteins"/>
    <property type="match status" value="1"/>
</dbReference>
<dbReference type="RefSeq" id="WP_164031297.1">
    <property type="nucleotide sequence ID" value="NZ_JAABOQ010000003.1"/>
</dbReference>
<evidence type="ECO:0008006" key="4">
    <source>
        <dbReference type="Google" id="ProtNLM"/>
    </source>
</evidence>
<keyword evidence="3" id="KW-1185">Reference proteome</keyword>
<protein>
    <recommendedName>
        <fullName evidence="4">NfeD-like C-terminal domain-containing protein</fullName>
    </recommendedName>
</protein>
<keyword evidence="1" id="KW-0812">Transmembrane</keyword>
<evidence type="ECO:0000256" key="1">
    <source>
        <dbReference type="SAM" id="Phobius"/>
    </source>
</evidence>
<keyword evidence="1" id="KW-0472">Membrane</keyword>
<name>A0A6M0CM63_9FLAO</name>
<dbReference type="AlphaFoldDB" id="A0A6M0CM63"/>
<keyword evidence="1" id="KW-1133">Transmembrane helix</keyword>
<dbReference type="Proteomes" id="UP000474296">
    <property type="component" value="Unassembled WGS sequence"/>
</dbReference>
<gene>
    <name evidence="2" type="ORF">GWK10_07875</name>
</gene>
<evidence type="ECO:0000313" key="2">
    <source>
        <dbReference type="EMBL" id="NER17124.1"/>
    </source>
</evidence>
<reference evidence="2 3" key="1">
    <citation type="submission" date="2020-01" db="EMBL/GenBank/DDBJ databases">
        <title>Spongiivirga citrea KCTC 32990T.</title>
        <authorList>
            <person name="Wang G."/>
        </authorList>
    </citation>
    <scope>NUCLEOTIDE SEQUENCE [LARGE SCALE GENOMIC DNA]</scope>
    <source>
        <strain evidence="2 3">KCTC 32990</strain>
    </source>
</reference>